<dbReference type="PRINTS" id="PR00455">
    <property type="entry name" value="HTHTETR"/>
</dbReference>
<gene>
    <name evidence="6" type="ORF">GCM10009839_78910</name>
</gene>
<dbReference type="Gene3D" id="1.10.357.10">
    <property type="entry name" value="Tetracycline Repressor, domain 2"/>
    <property type="match status" value="1"/>
</dbReference>
<reference evidence="7" key="1">
    <citation type="journal article" date="2019" name="Int. J. Syst. Evol. Microbiol.">
        <title>The Global Catalogue of Microorganisms (GCM) 10K type strain sequencing project: providing services to taxonomists for standard genome sequencing and annotation.</title>
        <authorList>
            <consortium name="The Broad Institute Genomics Platform"/>
            <consortium name="The Broad Institute Genome Sequencing Center for Infectious Disease"/>
            <person name="Wu L."/>
            <person name="Ma J."/>
        </authorList>
    </citation>
    <scope>NUCLEOTIDE SEQUENCE [LARGE SCALE GENOMIC DNA]</scope>
    <source>
        <strain evidence="7">JCM 16014</strain>
    </source>
</reference>
<dbReference type="SUPFAM" id="SSF48498">
    <property type="entry name" value="Tetracyclin repressor-like, C-terminal domain"/>
    <property type="match status" value="1"/>
</dbReference>
<dbReference type="SUPFAM" id="SSF46689">
    <property type="entry name" value="Homeodomain-like"/>
    <property type="match status" value="1"/>
</dbReference>
<dbReference type="InterPro" id="IPR009057">
    <property type="entry name" value="Homeodomain-like_sf"/>
</dbReference>
<dbReference type="PANTHER" id="PTHR47506">
    <property type="entry name" value="TRANSCRIPTIONAL REGULATORY PROTEIN"/>
    <property type="match status" value="1"/>
</dbReference>
<dbReference type="Proteomes" id="UP001500751">
    <property type="component" value="Unassembled WGS sequence"/>
</dbReference>
<dbReference type="PANTHER" id="PTHR47506:SF1">
    <property type="entry name" value="HTH-TYPE TRANSCRIPTIONAL REGULATOR YJDC"/>
    <property type="match status" value="1"/>
</dbReference>
<dbReference type="RefSeq" id="WP_344670841.1">
    <property type="nucleotide sequence ID" value="NZ_BAAAQN010000068.1"/>
</dbReference>
<evidence type="ECO:0000259" key="5">
    <source>
        <dbReference type="PROSITE" id="PS50977"/>
    </source>
</evidence>
<keyword evidence="7" id="KW-1185">Reference proteome</keyword>
<comment type="caution">
    <text evidence="6">The sequence shown here is derived from an EMBL/GenBank/DDBJ whole genome shotgun (WGS) entry which is preliminary data.</text>
</comment>
<protein>
    <submittedName>
        <fullName evidence="6">TetR/AcrR family transcriptional regulator</fullName>
    </submittedName>
</protein>
<dbReference type="PROSITE" id="PS50977">
    <property type="entry name" value="HTH_TETR_2"/>
    <property type="match status" value="1"/>
</dbReference>
<evidence type="ECO:0000313" key="6">
    <source>
        <dbReference type="EMBL" id="GAA2057643.1"/>
    </source>
</evidence>
<dbReference type="Pfam" id="PF00440">
    <property type="entry name" value="TetR_N"/>
    <property type="match status" value="1"/>
</dbReference>
<accession>A0ABP5GZP8</accession>
<evidence type="ECO:0000256" key="2">
    <source>
        <dbReference type="ARBA" id="ARBA00023125"/>
    </source>
</evidence>
<keyword evidence="1" id="KW-0805">Transcription regulation</keyword>
<dbReference type="Pfam" id="PF16925">
    <property type="entry name" value="TetR_C_13"/>
    <property type="match status" value="1"/>
</dbReference>
<keyword evidence="2 4" id="KW-0238">DNA-binding</keyword>
<evidence type="ECO:0000256" key="1">
    <source>
        <dbReference type="ARBA" id="ARBA00023015"/>
    </source>
</evidence>
<dbReference type="EMBL" id="BAAAQN010000068">
    <property type="protein sequence ID" value="GAA2057643.1"/>
    <property type="molecule type" value="Genomic_DNA"/>
</dbReference>
<name>A0ABP5GZP8_9ACTN</name>
<dbReference type="InterPro" id="IPR036271">
    <property type="entry name" value="Tet_transcr_reg_TetR-rel_C_sf"/>
</dbReference>
<evidence type="ECO:0000256" key="3">
    <source>
        <dbReference type="ARBA" id="ARBA00023163"/>
    </source>
</evidence>
<evidence type="ECO:0000256" key="4">
    <source>
        <dbReference type="PROSITE-ProRule" id="PRU00335"/>
    </source>
</evidence>
<keyword evidence="3" id="KW-0804">Transcription</keyword>
<evidence type="ECO:0000313" key="7">
    <source>
        <dbReference type="Proteomes" id="UP001500751"/>
    </source>
</evidence>
<proteinExistence type="predicted"/>
<organism evidence="6 7">
    <name type="scientific">Catenulispora yoronensis</name>
    <dbReference type="NCBI Taxonomy" id="450799"/>
    <lineage>
        <taxon>Bacteria</taxon>
        <taxon>Bacillati</taxon>
        <taxon>Actinomycetota</taxon>
        <taxon>Actinomycetes</taxon>
        <taxon>Catenulisporales</taxon>
        <taxon>Catenulisporaceae</taxon>
        <taxon>Catenulispora</taxon>
    </lineage>
</organism>
<feature type="domain" description="HTH tetR-type" evidence="5">
    <location>
        <begin position="16"/>
        <end position="76"/>
    </location>
</feature>
<sequence length="208" mass="22085">MTASSAAAPRRGRPRAFDREAAVAAATRLFWERGYEATSISDLTEAMGIRSGSLYVAFGDKPTLFREALAAYGASPYGDFVARAFSEEATAFGAVARMLREAARIFPDPSHPAGCMTINAATNVSPANAEVQDLLREQRNANLEAMAERLRAGQRDGELAADADPAALAAYYAAVFQGMSQRARDGATESELSLTAELALGAWPGTSR</sequence>
<dbReference type="InterPro" id="IPR011075">
    <property type="entry name" value="TetR_C"/>
</dbReference>
<dbReference type="InterPro" id="IPR001647">
    <property type="entry name" value="HTH_TetR"/>
</dbReference>
<feature type="DNA-binding region" description="H-T-H motif" evidence="4">
    <location>
        <begin position="39"/>
        <end position="58"/>
    </location>
</feature>
<dbReference type="Gene3D" id="1.10.10.60">
    <property type="entry name" value="Homeodomain-like"/>
    <property type="match status" value="1"/>
</dbReference>